<dbReference type="GO" id="GO:0003941">
    <property type="term" value="F:L-serine ammonia-lyase activity"/>
    <property type="evidence" value="ECO:0007669"/>
    <property type="project" value="TreeGrafter"/>
</dbReference>
<dbReference type="GO" id="GO:0018114">
    <property type="term" value="F:threonine racemase activity"/>
    <property type="evidence" value="ECO:0007669"/>
    <property type="project" value="TreeGrafter"/>
</dbReference>
<dbReference type="EMBL" id="HBFN01021009">
    <property type="protein sequence ID" value="CAD8798594.1"/>
    <property type="molecule type" value="Transcribed_RNA"/>
</dbReference>
<dbReference type="GO" id="GO:0030170">
    <property type="term" value="F:pyridoxal phosphate binding"/>
    <property type="evidence" value="ECO:0007669"/>
    <property type="project" value="TreeGrafter"/>
</dbReference>
<feature type="domain" description="Tryptophan synthase beta chain-like PALP" evidence="4">
    <location>
        <begin position="2"/>
        <end position="124"/>
    </location>
</feature>
<dbReference type="PANTHER" id="PTHR43050:SF1">
    <property type="entry name" value="SERINE RACEMASE"/>
    <property type="match status" value="1"/>
</dbReference>
<comment type="cofactor">
    <cofactor evidence="1">
        <name>pyridoxal 5'-phosphate</name>
        <dbReference type="ChEBI" id="CHEBI:597326"/>
    </cofactor>
</comment>
<dbReference type="PANTHER" id="PTHR43050">
    <property type="entry name" value="SERINE / THREONINE RACEMASE FAMILY MEMBER"/>
    <property type="match status" value="1"/>
</dbReference>
<evidence type="ECO:0000256" key="3">
    <source>
        <dbReference type="ARBA" id="ARBA00022898"/>
    </source>
</evidence>
<dbReference type="GO" id="GO:0000287">
    <property type="term" value="F:magnesium ion binding"/>
    <property type="evidence" value="ECO:0007669"/>
    <property type="project" value="TreeGrafter"/>
</dbReference>
<organism evidence="5">
    <name type="scientific">Hemiselmis tepida</name>
    <dbReference type="NCBI Taxonomy" id="464990"/>
    <lineage>
        <taxon>Eukaryota</taxon>
        <taxon>Cryptophyceae</taxon>
        <taxon>Cryptomonadales</taxon>
        <taxon>Hemiselmidaceae</taxon>
        <taxon>Hemiselmis</taxon>
    </lineage>
</organism>
<accession>A0A7S0YX67</accession>
<keyword evidence="3" id="KW-0663">Pyridoxal phosphate</keyword>
<evidence type="ECO:0000313" key="5">
    <source>
        <dbReference type="EMBL" id="CAD8798594.1"/>
    </source>
</evidence>
<dbReference type="AlphaFoldDB" id="A0A7S0YX67"/>
<evidence type="ECO:0000256" key="1">
    <source>
        <dbReference type="ARBA" id="ARBA00001933"/>
    </source>
</evidence>
<name>A0A7S0YX67_9CRYP</name>
<evidence type="ECO:0000259" key="4">
    <source>
        <dbReference type="Pfam" id="PF00291"/>
    </source>
</evidence>
<dbReference type="GO" id="GO:0070179">
    <property type="term" value="P:D-serine biosynthetic process"/>
    <property type="evidence" value="ECO:0007669"/>
    <property type="project" value="TreeGrafter"/>
</dbReference>
<dbReference type="InterPro" id="IPR001926">
    <property type="entry name" value="TrpB-like_PALP"/>
</dbReference>
<proteinExistence type="inferred from homology"/>
<dbReference type="GO" id="GO:0030378">
    <property type="term" value="F:serine racemase activity"/>
    <property type="evidence" value="ECO:0007669"/>
    <property type="project" value="TreeGrafter"/>
</dbReference>
<dbReference type="InterPro" id="IPR036052">
    <property type="entry name" value="TrpB-like_PALP_sf"/>
</dbReference>
<dbReference type="Gene3D" id="3.40.50.1100">
    <property type="match status" value="1"/>
</dbReference>
<comment type="similarity">
    <text evidence="2">Belongs to the serine/threonine dehydratase family.</text>
</comment>
<evidence type="ECO:0000256" key="2">
    <source>
        <dbReference type="ARBA" id="ARBA00010869"/>
    </source>
</evidence>
<gene>
    <name evidence="5" type="ORF">HTEP1355_LOCUS12235</name>
</gene>
<dbReference type="GO" id="GO:0005524">
    <property type="term" value="F:ATP binding"/>
    <property type="evidence" value="ECO:0007669"/>
    <property type="project" value="TreeGrafter"/>
</dbReference>
<dbReference type="SUPFAM" id="SSF53686">
    <property type="entry name" value="Tryptophan synthase beta subunit-like PLP-dependent enzymes"/>
    <property type="match status" value="1"/>
</dbReference>
<dbReference type="Pfam" id="PF00291">
    <property type="entry name" value="PALP"/>
    <property type="match status" value="1"/>
</dbReference>
<sequence>MLSGCCLAAKGLRPDIRIFGAEPLGADDAARSLREGVLLEQTGPDTIADGLRTGLGSLTWPVIRDHVEDILTVSEEEIVQAMRLVYMRMKIVIEPSAAVGVAVALSDRFRSIEGIQRVGIVICGGNTDLDDLPWVKK</sequence>
<reference evidence="5" key="1">
    <citation type="submission" date="2021-01" db="EMBL/GenBank/DDBJ databases">
        <authorList>
            <person name="Corre E."/>
            <person name="Pelletier E."/>
            <person name="Niang G."/>
            <person name="Scheremetjew M."/>
            <person name="Finn R."/>
            <person name="Kale V."/>
            <person name="Holt S."/>
            <person name="Cochrane G."/>
            <person name="Meng A."/>
            <person name="Brown T."/>
            <person name="Cohen L."/>
        </authorList>
    </citation>
    <scope>NUCLEOTIDE SEQUENCE</scope>
    <source>
        <strain evidence="5">CCMP443</strain>
    </source>
</reference>
<protein>
    <recommendedName>
        <fullName evidence="4">Tryptophan synthase beta chain-like PALP domain-containing protein</fullName>
    </recommendedName>
</protein>